<gene>
    <name evidence="4" type="ORF">PT974_06641</name>
</gene>
<dbReference type="EMBL" id="JAVFKD010000012">
    <property type="protein sequence ID" value="KAK5993212.1"/>
    <property type="molecule type" value="Genomic_DNA"/>
</dbReference>
<evidence type="ECO:0000259" key="3">
    <source>
        <dbReference type="PROSITE" id="PS50969"/>
    </source>
</evidence>
<accession>A0ABR0SMT7</accession>
<comment type="caution">
    <text evidence="4">The sequence shown here is derived from an EMBL/GenBank/DDBJ whole genome shotgun (WGS) entry which is preliminary data.</text>
</comment>
<comment type="similarity">
    <text evidence="1">Belongs to the TIM50 family.</text>
</comment>
<keyword evidence="1" id="KW-0811">Translocation</keyword>
<evidence type="ECO:0000313" key="5">
    <source>
        <dbReference type="Proteomes" id="UP001338125"/>
    </source>
</evidence>
<dbReference type="InterPro" id="IPR050365">
    <property type="entry name" value="TIM50"/>
</dbReference>
<dbReference type="InterPro" id="IPR004274">
    <property type="entry name" value="FCP1_dom"/>
</dbReference>
<keyword evidence="5" id="KW-1185">Reference proteome</keyword>
<dbReference type="PROSITE" id="PS50969">
    <property type="entry name" value="FCP1"/>
    <property type="match status" value="1"/>
</dbReference>
<comment type="subunit">
    <text evidence="1">Component of the TIM23 complex.</text>
</comment>
<evidence type="ECO:0000256" key="1">
    <source>
        <dbReference type="RuleBase" id="RU365079"/>
    </source>
</evidence>
<keyword evidence="1" id="KW-0809">Transit peptide</keyword>
<keyword evidence="1" id="KW-0496">Mitochondrion</keyword>
<feature type="region of interest" description="Disordered" evidence="2">
    <location>
        <begin position="169"/>
        <end position="206"/>
    </location>
</feature>
<organism evidence="4 5">
    <name type="scientific">Cladobotryum mycophilum</name>
    <dbReference type="NCBI Taxonomy" id="491253"/>
    <lineage>
        <taxon>Eukaryota</taxon>
        <taxon>Fungi</taxon>
        <taxon>Dikarya</taxon>
        <taxon>Ascomycota</taxon>
        <taxon>Pezizomycotina</taxon>
        <taxon>Sordariomycetes</taxon>
        <taxon>Hypocreomycetidae</taxon>
        <taxon>Hypocreales</taxon>
        <taxon>Hypocreaceae</taxon>
        <taxon>Cladobotryum</taxon>
    </lineage>
</organism>
<proteinExistence type="inferred from homology"/>
<evidence type="ECO:0000313" key="4">
    <source>
        <dbReference type="EMBL" id="KAK5993212.1"/>
    </source>
</evidence>
<comment type="function">
    <text evidence="1">Essential component of the TIM23 complex, a complex that mediates the translocation of transit peptide-containing proteins across the mitochondrial inner membrane.</text>
</comment>
<evidence type="ECO:0000256" key="2">
    <source>
        <dbReference type="SAM" id="MobiDB-lite"/>
    </source>
</evidence>
<protein>
    <recommendedName>
        <fullName evidence="1">Mitochondrial import inner membrane translocase subunit TIM50</fullName>
    </recommendedName>
</protein>
<reference evidence="4 5" key="1">
    <citation type="submission" date="2024-01" db="EMBL/GenBank/DDBJ databases">
        <title>Complete genome of Cladobotryum mycophilum ATHUM6906.</title>
        <authorList>
            <person name="Christinaki A.C."/>
            <person name="Myridakis A.I."/>
            <person name="Kouvelis V.N."/>
        </authorList>
    </citation>
    <scope>NUCLEOTIDE SEQUENCE [LARGE SCALE GENOMIC DNA]</scope>
    <source>
        <strain evidence="4 5">ATHUM6906</strain>
    </source>
</reference>
<name>A0ABR0SMT7_9HYPO</name>
<comment type="subcellular location">
    <subcellularLocation>
        <location evidence="1">Mitochondrion inner membrane</location>
        <topology evidence="1">Single-pass membrane protein</topology>
    </subcellularLocation>
</comment>
<keyword evidence="1" id="KW-0813">Transport</keyword>
<dbReference type="InterPro" id="IPR023214">
    <property type="entry name" value="HAD_sf"/>
</dbReference>
<dbReference type="Gene3D" id="3.40.50.1000">
    <property type="entry name" value="HAD superfamily/HAD-like"/>
    <property type="match status" value="1"/>
</dbReference>
<sequence length="407" mass="45708">MVLTRRGLAHSCIRIAFFKHFFSSKPLTGSQAQVARSKVEPRPPILQPSTALDYGSWTEPRKKKKNSTRHPRPKSKSLNMNVGSQNVSIPGLTLLKSMAPPHPATATPLVAANSSGTQGPAPKTPRYTGPKMGKFALRKQAAAEALARKAASVPPEQYEFFCIAPRQEATLSPTGRGPPGSQPRIRWHTRSHAPLSRTSPGPPSRLAEPRRILVIMDLNGTLLYRPNKRNPFNFIERPHARQFMSYCIETFHVAIWSSARPENVNKMVAQLLTPDQRVKCTVIWARDRFGLSPADYDSRVQCYKRLTTIWSDPAVIASHPTAIHGQRWDQTNTVLVDDSIEKGRSEPHNILEIPEFSGPKNEMVDVLPQVHDYLNLLCYQSDISRYMRQSPFRLDTNYKLGQPPSNE</sequence>
<feature type="region of interest" description="Disordered" evidence="2">
    <location>
        <begin position="33"/>
        <end position="83"/>
    </location>
</feature>
<dbReference type="Proteomes" id="UP001338125">
    <property type="component" value="Unassembled WGS sequence"/>
</dbReference>
<dbReference type="Pfam" id="PF03031">
    <property type="entry name" value="NIF"/>
    <property type="match status" value="1"/>
</dbReference>
<feature type="compositionally biased region" description="Basic residues" evidence="2">
    <location>
        <begin position="61"/>
        <end position="75"/>
    </location>
</feature>
<dbReference type="SUPFAM" id="SSF56784">
    <property type="entry name" value="HAD-like"/>
    <property type="match status" value="1"/>
</dbReference>
<feature type="region of interest" description="Disordered" evidence="2">
    <location>
        <begin position="103"/>
        <end position="129"/>
    </location>
</feature>
<dbReference type="SMART" id="SM00577">
    <property type="entry name" value="CPDc"/>
    <property type="match status" value="1"/>
</dbReference>
<dbReference type="InterPro" id="IPR036412">
    <property type="entry name" value="HAD-like_sf"/>
</dbReference>
<keyword evidence="1" id="KW-0653">Protein transport</keyword>
<dbReference type="PANTHER" id="PTHR12210">
    <property type="entry name" value="DULLARD PROTEIN PHOSPHATASE"/>
    <property type="match status" value="1"/>
</dbReference>
<feature type="domain" description="FCP1 homology" evidence="3">
    <location>
        <begin position="207"/>
        <end position="377"/>
    </location>
</feature>